<evidence type="ECO:0000256" key="8">
    <source>
        <dbReference type="RuleBase" id="RU363032"/>
    </source>
</evidence>
<dbReference type="CDD" id="cd06261">
    <property type="entry name" value="TM_PBP2"/>
    <property type="match status" value="2"/>
</dbReference>
<dbReference type="PANTHER" id="PTHR43357:SF4">
    <property type="entry name" value="INNER MEMBRANE ABC TRANSPORTER PERMEASE PROTEIN YDCV"/>
    <property type="match status" value="1"/>
</dbReference>
<feature type="transmembrane region" description="Helical" evidence="8">
    <location>
        <begin position="126"/>
        <end position="145"/>
    </location>
</feature>
<evidence type="ECO:0000256" key="6">
    <source>
        <dbReference type="ARBA" id="ARBA00022989"/>
    </source>
</evidence>
<feature type="domain" description="ABC transmembrane type-1" evidence="9">
    <location>
        <begin position="331"/>
        <end position="536"/>
    </location>
</feature>
<dbReference type="RefSeq" id="WP_372563620.1">
    <property type="nucleotide sequence ID" value="NZ_JBGOSP010000009.1"/>
</dbReference>
<reference evidence="10 11" key="1">
    <citation type="submission" date="2024-08" db="EMBL/GenBank/DDBJ databases">
        <title>Genome sequence of Streptomyces aureus CACIA-1.46HGO.</title>
        <authorList>
            <person name="Evangelista-Martinez Z."/>
        </authorList>
    </citation>
    <scope>NUCLEOTIDE SEQUENCE [LARGE SCALE GENOMIC DNA]</scope>
    <source>
        <strain evidence="10 11">CACIA-1.46HGO</strain>
    </source>
</reference>
<organism evidence="10 11">
    <name type="scientific">Streptomyces aureus</name>
    <dbReference type="NCBI Taxonomy" id="193461"/>
    <lineage>
        <taxon>Bacteria</taxon>
        <taxon>Bacillati</taxon>
        <taxon>Actinomycetota</taxon>
        <taxon>Actinomycetes</taxon>
        <taxon>Kitasatosporales</taxon>
        <taxon>Streptomycetaceae</taxon>
        <taxon>Streptomyces</taxon>
    </lineage>
</organism>
<dbReference type="Proteomes" id="UP001571476">
    <property type="component" value="Unassembled WGS sequence"/>
</dbReference>
<keyword evidence="5 8" id="KW-0812">Transmembrane</keyword>
<dbReference type="EMBL" id="JBGOSP010000009">
    <property type="protein sequence ID" value="MFA3838492.1"/>
    <property type="molecule type" value="Genomic_DNA"/>
</dbReference>
<dbReference type="Pfam" id="PF00528">
    <property type="entry name" value="BPD_transp_1"/>
    <property type="match status" value="2"/>
</dbReference>
<evidence type="ECO:0000256" key="2">
    <source>
        <dbReference type="ARBA" id="ARBA00022448"/>
    </source>
</evidence>
<evidence type="ECO:0000313" key="11">
    <source>
        <dbReference type="Proteomes" id="UP001571476"/>
    </source>
</evidence>
<keyword evidence="6 8" id="KW-1133">Transmembrane helix</keyword>
<sequence length="548" mass="58414">MAVPVAFFAVFFAYPVAAIVSRGLKAGGHWQFGRIADVLGQSDIRHVLWFTTWQAFASTVLTLLIALPGAYVFARFEFRGKQVLRAVVIVPFVLPTVVVGTAFLALVGRGGLLDGLWGVRLDTTVWAILLAHVFFNYAVVVRTVGGLWSQLDPRQEEAARMLGASRWTAWRKVTLPALGPAVAAAALMVFLFTFTSFGVVQILGGPTFSTLEVEIYRQTAQIFDLATAAVLTIVQFAAVAIILAVHAWSVRRRESALRLVDAAHTARRPRGAGQWALLAGAVATVAVLILLPLGVLIQRSFEGPDGFGFAYYKALTSSDSGVFLVPPIEAIGNSLTYALAATAIAVVIGGLAAAALTLPDSRLRSSGGTPMAGRLVRGFDALLMLPLGVSAVTVGFGFLITLDKPPLDLRGTWILVPLAQALVGVPFVVRTMLPVLRAVDGRLREAAAVLGASPLRAWREVDLPMVRRALLIAAGFAFAVSLGEFGATVFIARPDHPTLPVAVARLLGRAGDLNYGQAMALSTILMVVCAVSLLLLERIRTDRTTGEF</sequence>
<evidence type="ECO:0000256" key="5">
    <source>
        <dbReference type="ARBA" id="ARBA00022692"/>
    </source>
</evidence>
<feature type="transmembrane region" description="Helical" evidence="8">
    <location>
        <begin position="275"/>
        <end position="297"/>
    </location>
</feature>
<evidence type="ECO:0000256" key="4">
    <source>
        <dbReference type="ARBA" id="ARBA00022519"/>
    </source>
</evidence>
<feature type="transmembrane region" description="Helical" evidence="8">
    <location>
        <begin position="86"/>
        <end position="106"/>
    </location>
</feature>
<dbReference type="PANTHER" id="PTHR43357">
    <property type="entry name" value="INNER MEMBRANE ABC TRANSPORTER PERMEASE PROTEIN YDCV"/>
    <property type="match status" value="1"/>
</dbReference>
<dbReference type="InterPro" id="IPR000515">
    <property type="entry name" value="MetI-like"/>
</dbReference>
<comment type="similarity">
    <text evidence="8">Belongs to the binding-protein-dependent transport system permease family.</text>
</comment>
<protein>
    <submittedName>
        <fullName evidence="10">ABC transporter permease</fullName>
    </submittedName>
</protein>
<name>A0ABV4SJ58_9ACTN</name>
<keyword evidence="4" id="KW-0997">Cell inner membrane</keyword>
<dbReference type="SUPFAM" id="SSF161098">
    <property type="entry name" value="MetI-like"/>
    <property type="match status" value="2"/>
</dbReference>
<keyword evidence="7 8" id="KW-0472">Membrane</keyword>
<accession>A0ABV4SJ58</accession>
<evidence type="ECO:0000313" key="10">
    <source>
        <dbReference type="EMBL" id="MFA3838492.1"/>
    </source>
</evidence>
<keyword evidence="2 8" id="KW-0813">Transport</keyword>
<keyword evidence="3" id="KW-1003">Cell membrane</keyword>
<feature type="domain" description="ABC transmembrane type-1" evidence="9">
    <location>
        <begin position="48"/>
        <end position="244"/>
    </location>
</feature>
<feature type="transmembrane region" description="Helical" evidence="8">
    <location>
        <begin position="515"/>
        <end position="536"/>
    </location>
</feature>
<feature type="transmembrane region" description="Helical" evidence="8">
    <location>
        <begin position="225"/>
        <end position="248"/>
    </location>
</feature>
<gene>
    <name evidence="10" type="ORF">ACEG43_20345</name>
</gene>
<keyword evidence="11" id="KW-1185">Reference proteome</keyword>
<feature type="transmembrane region" description="Helical" evidence="8">
    <location>
        <begin position="412"/>
        <end position="433"/>
    </location>
</feature>
<evidence type="ECO:0000256" key="3">
    <source>
        <dbReference type="ARBA" id="ARBA00022475"/>
    </source>
</evidence>
<dbReference type="InterPro" id="IPR035906">
    <property type="entry name" value="MetI-like_sf"/>
</dbReference>
<evidence type="ECO:0000256" key="7">
    <source>
        <dbReference type="ARBA" id="ARBA00023136"/>
    </source>
</evidence>
<feature type="transmembrane region" description="Helical" evidence="8">
    <location>
        <begin position="469"/>
        <end position="492"/>
    </location>
</feature>
<dbReference type="PROSITE" id="PS50928">
    <property type="entry name" value="ABC_TM1"/>
    <property type="match status" value="2"/>
</dbReference>
<comment type="subcellular location">
    <subcellularLocation>
        <location evidence="1">Cell inner membrane</location>
        <topology evidence="1">Multi-pass membrane protein</topology>
    </subcellularLocation>
    <subcellularLocation>
        <location evidence="8">Cell membrane</location>
        <topology evidence="8">Multi-pass membrane protein</topology>
    </subcellularLocation>
</comment>
<feature type="transmembrane region" description="Helical" evidence="8">
    <location>
        <begin position="335"/>
        <end position="358"/>
    </location>
</feature>
<feature type="transmembrane region" description="Helical" evidence="8">
    <location>
        <begin position="379"/>
        <end position="400"/>
    </location>
</feature>
<feature type="transmembrane region" description="Helical" evidence="8">
    <location>
        <begin position="53"/>
        <end position="74"/>
    </location>
</feature>
<proteinExistence type="inferred from homology"/>
<evidence type="ECO:0000259" key="9">
    <source>
        <dbReference type="PROSITE" id="PS50928"/>
    </source>
</evidence>
<evidence type="ECO:0000256" key="1">
    <source>
        <dbReference type="ARBA" id="ARBA00004429"/>
    </source>
</evidence>
<feature type="transmembrane region" description="Helical" evidence="8">
    <location>
        <begin position="181"/>
        <end position="205"/>
    </location>
</feature>
<dbReference type="Gene3D" id="1.10.3720.10">
    <property type="entry name" value="MetI-like"/>
    <property type="match status" value="2"/>
</dbReference>
<comment type="caution">
    <text evidence="10">The sequence shown here is derived from an EMBL/GenBank/DDBJ whole genome shotgun (WGS) entry which is preliminary data.</text>
</comment>